<name>A0ABD5E6C0_9ACTN</name>
<evidence type="ECO:0000256" key="5">
    <source>
        <dbReference type="ARBA" id="ARBA00022692"/>
    </source>
</evidence>
<comment type="subcellular location">
    <subcellularLocation>
        <location evidence="1">Cell membrane</location>
        <topology evidence="1">Multi-pass membrane protein</topology>
    </subcellularLocation>
</comment>
<dbReference type="InterPro" id="IPR006153">
    <property type="entry name" value="Cation/H_exchanger_TM"/>
</dbReference>
<protein>
    <submittedName>
        <fullName evidence="12">Cation:proton antiporter</fullName>
    </submittedName>
</protein>
<dbReference type="Gene3D" id="1.20.1530.20">
    <property type="match status" value="1"/>
</dbReference>
<evidence type="ECO:0000259" key="11">
    <source>
        <dbReference type="Pfam" id="PF00999"/>
    </source>
</evidence>
<dbReference type="AlphaFoldDB" id="A0ABD5E6C0"/>
<feature type="domain" description="Cation/H+ exchanger transmembrane" evidence="11">
    <location>
        <begin position="20"/>
        <end position="410"/>
    </location>
</feature>
<dbReference type="RefSeq" id="WP_254667422.1">
    <property type="nucleotide sequence ID" value="NZ_JAVRER010000020.1"/>
</dbReference>
<feature type="transmembrane region" description="Helical" evidence="10">
    <location>
        <begin position="298"/>
        <end position="318"/>
    </location>
</feature>
<evidence type="ECO:0000256" key="8">
    <source>
        <dbReference type="ARBA" id="ARBA00023136"/>
    </source>
</evidence>
<evidence type="ECO:0000256" key="2">
    <source>
        <dbReference type="ARBA" id="ARBA00022448"/>
    </source>
</evidence>
<evidence type="ECO:0000256" key="1">
    <source>
        <dbReference type="ARBA" id="ARBA00004651"/>
    </source>
</evidence>
<dbReference type="Proteomes" id="UP001183607">
    <property type="component" value="Unassembled WGS sequence"/>
</dbReference>
<feature type="transmembrane region" description="Helical" evidence="10">
    <location>
        <begin position="205"/>
        <end position="224"/>
    </location>
</feature>
<evidence type="ECO:0000256" key="9">
    <source>
        <dbReference type="SAM" id="MobiDB-lite"/>
    </source>
</evidence>
<comment type="caution">
    <text evidence="12">The sequence shown here is derived from an EMBL/GenBank/DDBJ whole genome shotgun (WGS) entry which is preliminary data.</text>
</comment>
<feature type="transmembrane region" description="Helical" evidence="10">
    <location>
        <begin position="97"/>
        <end position="119"/>
    </location>
</feature>
<feature type="region of interest" description="Disordered" evidence="9">
    <location>
        <begin position="423"/>
        <end position="447"/>
    </location>
</feature>
<gene>
    <name evidence="12" type="ORF">RM574_14795</name>
</gene>
<keyword evidence="7" id="KW-0406">Ion transport</keyword>
<dbReference type="InterPro" id="IPR038770">
    <property type="entry name" value="Na+/solute_symporter_sf"/>
</dbReference>
<sequence length="447" mass="46728">MDLSGTDLTYGLLGLGALGAATLPTLLRRWAVSVPMVFLGLGFVVFLLPLDPLPSLDPVGSAPVVEHFTEVCVLVALMGAGLAINRPFGRRTWASTWRLLGVAMPVTVLAAAAAGWGLLGWAPAVALLLAGILAPTDPVLAGEVRVGEPTDAEFDEDETRFALTSEAGLNDGLAFPFVMAALALSAASATGWSGAWVGHWLGYDVLLRIVVGVLAGTGMGALLGRVVFRARPTALRVSERSEGFVALAVAFGAYGLTEVLHGYGFLAVFATAVSLRSAERAHGYHRVMHSFMDQIERLLTAAVLFLVGGFLAQGGFAALTWRGAVFGLLLVLVIRPVTGYLSLRSAPAAPRERAVTAFFGIRGIGSFFYLSYALGHGHVAAPAAELWATVTFTVVVSVLLHGILATPVVRYLDRREARAAAEAKEAGANAAEAGATAPEKESRSAGR</sequence>
<feature type="transmembrane region" description="Helical" evidence="10">
    <location>
        <begin position="173"/>
        <end position="193"/>
    </location>
</feature>
<evidence type="ECO:0000256" key="10">
    <source>
        <dbReference type="SAM" id="Phobius"/>
    </source>
</evidence>
<evidence type="ECO:0000313" key="13">
    <source>
        <dbReference type="Proteomes" id="UP001183607"/>
    </source>
</evidence>
<evidence type="ECO:0000256" key="4">
    <source>
        <dbReference type="ARBA" id="ARBA00022475"/>
    </source>
</evidence>
<dbReference type="Pfam" id="PF00999">
    <property type="entry name" value="Na_H_Exchanger"/>
    <property type="match status" value="1"/>
</dbReference>
<feature type="transmembrane region" description="Helical" evidence="10">
    <location>
        <begin position="386"/>
        <end position="409"/>
    </location>
</feature>
<keyword evidence="8 10" id="KW-0472">Membrane</keyword>
<feature type="transmembrane region" description="Helical" evidence="10">
    <location>
        <begin position="68"/>
        <end position="85"/>
    </location>
</feature>
<feature type="transmembrane region" description="Helical" evidence="10">
    <location>
        <begin position="324"/>
        <end position="343"/>
    </location>
</feature>
<keyword evidence="2" id="KW-0813">Transport</keyword>
<dbReference type="GO" id="GO:0015297">
    <property type="term" value="F:antiporter activity"/>
    <property type="evidence" value="ECO:0007669"/>
    <property type="project" value="UniProtKB-KW"/>
</dbReference>
<feature type="transmembrane region" description="Helical" evidence="10">
    <location>
        <begin position="30"/>
        <end position="48"/>
    </location>
</feature>
<keyword evidence="5 10" id="KW-0812">Transmembrane</keyword>
<keyword evidence="4" id="KW-1003">Cell membrane</keyword>
<evidence type="ECO:0000256" key="7">
    <source>
        <dbReference type="ARBA" id="ARBA00023065"/>
    </source>
</evidence>
<accession>A0ABD5E6C0</accession>
<keyword evidence="3" id="KW-0050">Antiport</keyword>
<dbReference type="GO" id="GO:0006811">
    <property type="term" value="P:monoatomic ion transport"/>
    <property type="evidence" value="ECO:0007669"/>
    <property type="project" value="UniProtKB-KW"/>
</dbReference>
<dbReference type="GO" id="GO:0005886">
    <property type="term" value="C:plasma membrane"/>
    <property type="evidence" value="ECO:0007669"/>
    <property type="project" value="UniProtKB-SubCell"/>
</dbReference>
<organism evidence="12 13">
    <name type="scientific">Streptomyces evansiae</name>
    <dbReference type="NCBI Taxonomy" id="3075535"/>
    <lineage>
        <taxon>Bacteria</taxon>
        <taxon>Bacillati</taxon>
        <taxon>Actinomycetota</taxon>
        <taxon>Actinomycetes</taxon>
        <taxon>Kitasatosporales</taxon>
        <taxon>Streptomycetaceae</taxon>
        <taxon>Streptomyces</taxon>
    </lineage>
</organism>
<feature type="transmembrane region" description="Helical" evidence="10">
    <location>
        <begin position="355"/>
        <end position="374"/>
    </location>
</feature>
<proteinExistence type="predicted"/>
<evidence type="ECO:0000256" key="3">
    <source>
        <dbReference type="ARBA" id="ARBA00022449"/>
    </source>
</evidence>
<dbReference type="PANTHER" id="PTHR32507:SF8">
    <property type="entry name" value="CNH1P"/>
    <property type="match status" value="1"/>
</dbReference>
<dbReference type="PANTHER" id="PTHR32507">
    <property type="entry name" value="NA(+)/H(+) ANTIPORTER 1"/>
    <property type="match status" value="1"/>
</dbReference>
<keyword evidence="6 10" id="KW-1133">Transmembrane helix</keyword>
<evidence type="ECO:0000256" key="6">
    <source>
        <dbReference type="ARBA" id="ARBA00022989"/>
    </source>
</evidence>
<feature type="compositionally biased region" description="Low complexity" evidence="9">
    <location>
        <begin position="426"/>
        <end position="437"/>
    </location>
</feature>
<evidence type="ECO:0000313" key="12">
    <source>
        <dbReference type="EMBL" id="MDT0416757.1"/>
    </source>
</evidence>
<dbReference type="EMBL" id="JAVRER010000020">
    <property type="protein sequence ID" value="MDT0416757.1"/>
    <property type="molecule type" value="Genomic_DNA"/>
</dbReference>
<feature type="compositionally biased region" description="Basic and acidic residues" evidence="9">
    <location>
        <begin position="438"/>
        <end position="447"/>
    </location>
</feature>
<reference evidence="13" key="1">
    <citation type="submission" date="2023-07" db="EMBL/GenBank/DDBJ databases">
        <title>30 novel species of actinomycetes from the DSMZ collection.</title>
        <authorList>
            <person name="Nouioui I."/>
        </authorList>
    </citation>
    <scope>NUCLEOTIDE SEQUENCE [LARGE SCALE GENOMIC DNA]</scope>
    <source>
        <strain evidence="13">DSM 41982</strain>
    </source>
</reference>
<feature type="transmembrane region" description="Helical" evidence="10">
    <location>
        <begin position="6"/>
        <end position="23"/>
    </location>
</feature>
<feature type="transmembrane region" description="Helical" evidence="10">
    <location>
        <begin position="244"/>
        <end position="277"/>
    </location>
</feature>